<dbReference type="OrthoDB" id="1910203at2759"/>
<reference evidence="3 4" key="1">
    <citation type="journal article" date="2020" name="IScience">
        <title>Genome Sequencing of the Endangered Kingdonia uniflora (Circaeasteraceae, Ranunculales) Reveals Potential Mechanisms of Evolutionary Specialization.</title>
        <authorList>
            <person name="Sun Y."/>
            <person name="Deng T."/>
            <person name="Zhang A."/>
            <person name="Moore M.J."/>
            <person name="Landis J.B."/>
            <person name="Lin N."/>
            <person name="Zhang H."/>
            <person name="Zhang X."/>
            <person name="Huang J."/>
            <person name="Zhang X."/>
            <person name="Sun H."/>
            <person name="Wang H."/>
        </authorList>
    </citation>
    <scope>NUCLEOTIDE SEQUENCE [LARGE SCALE GENOMIC DNA]</scope>
    <source>
        <strain evidence="3">TB1705</strain>
        <tissue evidence="3">Leaf</tissue>
    </source>
</reference>
<comment type="caution">
    <text evidence="3">The sequence shown here is derived from an EMBL/GenBank/DDBJ whole genome shotgun (WGS) entry which is preliminary data.</text>
</comment>
<keyword evidence="4" id="KW-1185">Reference proteome</keyword>
<keyword evidence="2" id="KW-0812">Transmembrane</keyword>
<keyword evidence="2" id="KW-0472">Membrane</keyword>
<name>A0A7J7LU61_9MAGN</name>
<dbReference type="InterPro" id="IPR039316">
    <property type="entry name" value="CLE25/26"/>
</dbReference>
<dbReference type="EMBL" id="JACGCM010002004">
    <property type="protein sequence ID" value="KAF6146185.1"/>
    <property type="molecule type" value="Genomic_DNA"/>
</dbReference>
<protein>
    <recommendedName>
        <fullName evidence="5">CLAVATA3/ESR (CLE)-related protein 25</fullName>
    </recommendedName>
</protein>
<dbReference type="PANTHER" id="PTHR34277">
    <property type="entry name" value="CLAVATA3/ESR (CLE)-RELATED PROTEIN 26"/>
    <property type="match status" value="1"/>
</dbReference>
<proteinExistence type="predicted"/>
<feature type="region of interest" description="Disordered" evidence="1">
    <location>
        <begin position="58"/>
        <end position="98"/>
    </location>
</feature>
<gene>
    <name evidence="3" type="ORF">GIB67_005833</name>
</gene>
<evidence type="ECO:0000256" key="1">
    <source>
        <dbReference type="SAM" id="MobiDB-lite"/>
    </source>
</evidence>
<sequence>MAYMGGGGGVLKYLLRVTLLVGFTCFLLVGMVVSSKGTTSTPTKESFKRLGVIGRDTSSVHHQASLDPNVMSKRRVPNGPDPIHNRRAGKSVGPPGRA</sequence>
<keyword evidence="2" id="KW-1133">Transmembrane helix</keyword>
<accession>A0A7J7LU61</accession>
<evidence type="ECO:0000313" key="3">
    <source>
        <dbReference type="EMBL" id="KAF6146185.1"/>
    </source>
</evidence>
<evidence type="ECO:0008006" key="5">
    <source>
        <dbReference type="Google" id="ProtNLM"/>
    </source>
</evidence>
<evidence type="ECO:0000256" key="2">
    <source>
        <dbReference type="SAM" id="Phobius"/>
    </source>
</evidence>
<dbReference type="Proteomes" id="UP000541444">
    <property type="component" value="Unassembled WGS sequence"/>
</dbReference>
<feature type="transmembrane region" description="Helical" evidence="2">
    <location>
        <begin position="13"/>
        <end position="34"/>
    </location>
</feature>
<evidence type="ECO:0000313" key="4">
    <source>
        <dbReference type="Proteomes" id="UP000541444"/>
    </source>
</evidence>
<organism evidence="3 4">
    <name type="scientific">Kingdonia uniflora</name>
    <dbReference type="NCBI Taxonomy" id="39325"/>
    <lineage>
        <taxon>Eukaryota</taxon>
        <taxon>Viridiplantae</taxon>
        <taxon>Streptophyta</taxon>
        <taxon>Embryophyta</taxon>
        <taxon>Tracheophyta</taxon>
        <taxon>Spermatophyta</taxon>
        <taxon>Magnoliopsida</taxon>
        <taxon>Ranunculales</taxon>
        <taxon>Circaeasteraceae</taxon>
        <taxon>Kingdonia</taxon>
    </lineage>
</organism>
<dbReference type="PANTHER" id="PTHR34277:SF2">
    <property type="entry name" value="CLAVATA3_ESR (CLE)-RELATED PROTEIN 26"/>
    <property type="match status" value="1"/>
</dbReference>
<dbReference type="AlphaFoldDB" id="A0A7J7LU61"/>